<dbReference type="EMBL" id="CP018171">
    <property type="protein sequence ID" value="APH71528.1"/>
    <property type="molecule type" value="Genomic_DNA"/>
</dbReference>
<name>A0A1L3SQ59_9HYPH</name>
<dbReference type="Proteomes" id="UP000182840">
    <property type="component" value="Chromosome"/>
</dbReference>
<organism evidence="2 3">
    <name type="scientific">Aquibium oceanicum</name>
    <dbReference type="NCBI Taxonomy" id="1670800"/>
    <lineage>
        <taxon>Bacteria</taxon>
        <taxon>Pseudomonadati</taxon>
        <taxon>Pseudomonadota</taxon>
        <taxon>Alphaproteobacteria</taxon>
        <taxon>Hyphomicrobiales</taxon>
        <taxon>Phyllobacteriaceae</taxon>
        <taxon>Aquibium</taxon>
    </lineage>
</organism>
<dbReference type="KEGG" id="meso:BSQ44_09195"/>
<evidence type="ECO:0000313" key="3">
    <source>
        <dbReference type="Proteomes" id="UP000182840"/>
    </source>
</evidence>
<dbReference type="STRING" id="1670800.BSQ44_09195"/>
<reference evidence="3" key="1">
    <citation type="submission" date="2016-11" db="EMBL/GenBank/DDBJ databases">
        <title>Mesorhizobium oceanicum sp. nov., isolated from deep seawater in South China Sea.</title>
        <authorList>
            <person name="Fu G.-Y."/>
        </authorList>
    </citation>
    <scope>NUCLEOTIDE SEQUENCE [LARGE SCALE GENOMIC DNA]</scope>
    <source>
        <strain evidence="3">B7</strain>
    </source>
</reference>
<keyword evidence="1" id="KW-0732">Signal</keyword>
<protein>
    <submittedName>
        <fullName evidence="2">Uncharacterized protein</fullName>
    </submittedName>
</protein>
<dbReference type="AlphaFoldDB" id="A0A1L3SQ59"/>
<gene>
    <name evidence="2" type="ORF">BSQ44_09195</name>
</gene>
<feature type="signal peptide" evidence="1">
    <location>
        <begin position="1"/>
        <end position="38"/>
    </location>
</feature>
<evidence type="ECO:0000313" key="2">
    <source>
        <dbReference type="EMBL" id="APH71528.1"/>
    </source>
</evidence>
<sequence>MPRSAAAGYQERMNIRSSIMHLLTFLVLATGSATSAHAADCASVGRAIAAQDGGTLQVATEQSQGGQTVCVVVYTVPGSNGQPPRRVERQVPAN</sequence>
<proteinExistence type="predicted"/>
<accession>A0A1L3SQ59</accession>
<feature type="chain" id="PRO_5013063606" evidence="1">
    <location>
        <begin position="39"/>
        <end position="94"/>
    </location>
</feature>
<evidence type="ECO:0000256" key="1">
    <source>
        <dbReference type="SAM" id="SignalP"/>
    </source>
</evidence>
<keyword evidence="3" id="KW-1185">Reference proteome</keyword>